<dbReference type="GO" id="GO:0019843">
    <property type="term" value="F:rRNA binding"/>
    <property type="evidence" value="ECO:0007669"/>
    <property type="project" value="UniProtKB-UniRule"/>
</dbReference>
<dbReference type="Proteomes" id="UP000324575">
    <property type="component" value="Unassembled WGS sequence"/>
</dbReference>
<dbReference type="CDD" id="cd01335">
    <property type="entry name" value="Radical_SAM"/>
    <property type="match status" value="1"/>
</dbReference>
<evidence type="ECO:0000256" key="7">
    <source>
        <dbReference type="ARBA" id="ARBA00022679"/>
    </source>
</evidence>
<keyword evidence="10 14" id="KW-0479">Metal-binding</keyword>
<dbReference type="Gene3D" id="1.10.150.530">
    <property type="match status" value="1"/>
</dbReference>
<dbReference type="Gene3D" id="3.20.20.70">
    <property type="entry name" value="Aldolase class I"/>
    <property type="match status" value="1"/>
</dbReference>
<dbReference type="GO" id="GO:0030488">
    <property type="term" value="P:tRNA methylation"/>
    <property type="evidence" value="ECO:0007669"/>
    <property type="project" value="UniProtKB-UniRule"/>
</dbReference>
<evidence type="ECO:0000256" key="14">
    <source>
        <dbReference type="HAMAP-Rule" id="MF_01849"/>
    </source>
</evidence>
<evidence type="ECO:0000256" key="8">
    <source>
        <dbReference type="ARBA" id="ARBA00022691"/>
    </source>
</evidence>
<feature type="binding site" evidence="14">
    <location>
        <position position="284"/>
    </location>
    <ligand>
        <name>S-adenosyl-L-methionine</name>
        <dbReference type="ChEBI" id="CHEBI:59789"/>
    </ligand>
</feature>
<feature type="active site" description="Proton acceptor" evidence="14">
    <location>
        <position position="89"/>
    </location>
</feature>
<keyword evidence="6 14" id="KW-0489">Methyltransferase</keyword>
<comment type="subcellular location">
    <subcellularLocation>
        <location evidence="1 14">Cytoplasm</location>
    </subcellularLocation>
</comment>
<evidence type="ECO:0000313" key="17">
    <source>
        <dbReference type="EMBL" id="KAA6303407.1"/>
    </source>
</evidence>
<dbReference type="EC" id="2.1.1.192" evidence="14"/>
<feature type="domain" description="Radical SAM core" evidence="15">
    <location>
        <begin position="95"/>
        <end position="322"/>
    </location>
</feature>
<dbReference type="NCBIfam" id="TIGR00048">
    <property type="entry name" value="rRNA_mod_RlmN"/>
    <property type="match status" value="1"/>
</dbReference>
<comment type="catalytic activity">
    <reaction evidence="14">
        <text>adenosine(2503) in 23S rRNA + 2 reduced [2Fe-2S]-[ferredoxin] + 2 S-adenosyl-L-methionine = 2-methyladenosine(2503) in 23S rRNA + 5'-deoxyadenosine + L-methionine + 2 oxidized [2Fe-2S]-[ferredoxin] + S-adenosyl-L-homocysteine</text>
        <dbReference type="Rhea" id="RHEA:42916"/>
        <dbReference type="Rhea" id="RHEA-COMP:10000"/>
        <dbReference type="Rhea" id="RHEA-COMP:10001"/>
        <dbReference type="Rhea" id="RHEA-COMP:10152"/>
        <dbReference type="Rhea" id="RHEA-COMP:10282"/>
        <dbReference type="ChEBI" id="CHEBI:17319"/>
        <dbReference type="ChEBI" id="CHEBI:33737"/>
        <dbReference type="ChEBI" id="CHEBI:33738"/>
        <dbReference type="ChEBI" id="CHEBI:57844"/>
        <dbReference type="ChEBI" id="CHEBI:57856"/>
        <dbReference type="ChEBI" id="CHEBI:59789"/>
        <dbReference type="ChEBI" id="CHEBI:74411"/>
        <dbReference type="ChEBI" id="CHEBI:74497"/>
        <dbReference type="EC" id="2.1.1.192"/>
    </reaction>
</comment>
<evidence type="ECO:0000256" key="1">
    <source>
        <dbReference type="ARBA" id="ARBA00004496"/>
    </source>
</evidence>
<dbReference type="SUPFAM" id="SSF102114">
    <property type="entry name" value="Radical SAM enzymes"/>
    <property type="match status" value="1"/>
</dbReference>
<evidence type="ECO:0000256" key="11">
    <source>
        <dbReference type="ARBA" id="ARBA00023004"/>
    </source>
</evidence>
<evidence type="ECO:0000256" key="3">
    <source>
        <dbReference type="ARBA" id="ARBA00022485"/>
    </source>
</evidence>
<feature type="binding site" evidence="14">
    <location>
        <position position="109"/>
    </location>
    <ligand>
        <name>[4Fe-4S] cluster</name>
        <dbReference type="ChEBI" id="CHEBI:49883"/>
        <note>4Fe-4S-S-AdoMet</note>
    </ligand>
</feature>
<feature type="binding site" evidence="14">
    <location>
        <position position="186"/>
    </location>
    <ligand>
        <name>S-adenosyl-L-methionine</name>
        <dbReference type="ChEBI" id="CHEBI:59789"/>
    </ligand>
</feature>
<dbReference type="SFLD" id="SFLDF00275">
    <property type="entry name" value="adenosine_C2_methyltransferase"/>
    <property type="match status" value="1"/>
</dbReference>
<dbReference type="Pfam" id="PF04055">
    <property type="entry name" value="Radical_SAM"/>
    <property type="match status" value="1"/>
</dbReference>
<feature type="active site" description="S-methylcysteine intermediate" evidence="14">
    <location>
        <position position="327"/>
    </location>
</feature>
<keyword evidence="13 14" id="KW-1015">Disulfide bond</keyword>
<organism evidence="16 18">
    <name type="scientific">Candidatus Ordinivivax streblomastigis</name>
    <dbReference type="NCBI Taxonomy" id="2540710"/>
    <lineage>
        <taxon>Bacteria</taxon>
        <taxon>Pseudomonadati</taxon>
        <taxon>Bacteroidota</taxon>
        <taxon>Bacteroidia</taxon>
        <taxon>Bacteroidales</taxon>
        <taxon>Candidatus Ordinivivax</taxon>
    </lineage>
</organism>
<dbReference type="GO" id="GO:0046872">
    <property type="term" value="F:metal ion binding"/>
    <property type="evidence" value="ECO:0007669"/>
    <property type="project" value="UniProtKB-KW"/>
</dbReference>
<comment type="cofactor">
    <cofactor evidence="14">
        <name>[4Fe-4S] cluster</name>
        <dbReference type="ChEBI" id="CHEBI:49883"/>
    </cofactor>
    <text evidence="14">Binds 1 [4Fe-4S] cluster. The cluster is coordinated with 3 cysteines and an exchangeable S-adenosyl-L-methionine.</text>
</comment>
<comment type="miscellaneous">
    <text evidence="14">Reaction proceeds by a ping-pong mechanism involving intermediate methylation of a conserved cysteine residue.</text>
</comment>
<proteinExistence type="inferred from homology"/>
<evidence type="ECO:0000256" key="9">
    <source>
        <dbReference type="ARBA" id="ARBA00022694"/>
    </source>
</evidence>
<comment type="similarity">
    <text evidence="2 14">Belongs to the radical SAM superfamily. RlmN family.</text>
</comment>
<keyword evidence="3 14" id="KW-0004">4Fe-4S</keyword>
<comment type="caution">
    <text evidence="16">The sequence shown here is derived from an EMBL/GenBank/DDBJ whole genome shotgun (WGS) entry which is preliminary data.</text>
</comment>
<dbReference type="InterPro" id="IPR058240">
    <property type="entry name" value="rSAM_sf"/>
</dbReference>
<evidence type="ECO:0000256" key="2">
    <source>
        <dbReference type="ARBA" id="ARBA00007544"/>
    </source>
</evidence>
<protein>
    <recommendedName>
        <fullName evidence="14">Probable dual-specificity RNA methyltransferase RlmN</fullName>
        <ecNumber evidence="14">2.1.1.192</ecNumber>
    </recommendedName>
    <alternativeName>
        <fullName evidence="14">23S rRNA (adenine(2503)-C(2))-methyltransferase</fullName>
    </alternativeName>
    <alternativeName>
        <fullName evidence="14">23S rRNA m2A2503 methyltransferase</fullName>
    </alternativeName>
    <alternativeName>
        <fullName evidence="14">Ribosomal RNA large subunit methyltransferase N</fullName>
    </alternativeName>
    <alternativeName>
        <fullName evidence="14">tRNA (adenine(37)-C(2))-methyltransferase</fullName>
    </alternativeName>
    <alternativeName>
        <fullName evidence="14">tRNA m2A37 methyltransferase</fullName>
    </alternativeName>
</protein>
<comment type="caution">
    <text evidence="14">Lacks conserved residue(s) required for the propagation of feature annotation.</text>
</comment>
<dbReference type="EMBL" id="SNRX01000002">
    <property type="protein sequence ID" value="KAA6303240.1"/>
    <property type="molecule type" value="Genomic_DNA"/>
</dbReference>
<dbReference type="InterPro" id="IPR027492">
    <property type="entry name" value="RNA_MTrfase_RlmN"/>
</dbReference>
<evidence type="ECO:0000313" key="16">
    <source>
        <dbReference type="EMBL" id="KAA6303240.1"/>
    </source>
</evidence>
<feature type="binding site" evidence="14">
    <location>
        <begin position="154"/>
        <end position="155"/>
    </location>
    <ligand>
        <name>S-adenosyl-L-methionine</name>
        <dbReference type="ChEBI" id="CHEBI:59789"/>
    </ligand>
</feature>
<dbReference type="GO" id="GO:0051539">
    <property type="term" value="F:4 iron, 4 sulfur cluster binding"/>
    <property type="evidence" value="ECO:0007669"/>
    <property type="project" value="UniProtKB-UniRule"/>
</dbReference>
<keyword evidence="8 14" id="KW-0949">S-adenosyl-L-methionine</keyword>
<dbReference type="InterPro" id="IPR007197">
    <property type="entry name" value="rSAM"/>
</dbReference>
<name>A0A5M8P4U3_9BACT</name>
<dbReference type="GO" id="GO:0070475">
    <property type="term" value="P:rRNA base methylation"/>
    <property type="evidence" value="ECO:0007669"/>
    <property type="project" value="UniProtKB-UniRule"/>
</dbReference>
<feature type="binding site" evidence="14">
    <location>
        <position position="116"/>
    </location>
    <ligand>
        <name>[4Fe-4S] cluster</name>
        <dbReference type="ChEBI" id="CHEBI:49883"/>
        <note>4Fe-4S-S-AdoMet</note>
    </ligand>
</feature>
<dbReference type="GO" id="GO:0070040">
    <property type="term" value="F:rRNA (adenine(2503)-C2-)-methyltransferase activity"/>
    <property type="evidence" value="ECO:0007669"/>
    <property type="project" value="UniProtKB-UniRule"/>
</dbReference>
<keyword evidence="9 14" id="KW-0819">tRNA processing</keyword>
<evidence type="ECO:0000256" key="10">
    <source>
        <dbReference type="ARBA" id="ARBA00022723"/>
    </source>
</evidence>
<dbReference type="PANTHER" id="PTHR30544">
    <property type="entry name" value="23S RRNA METHYLTRANSFERASE"/>
    <property type="match status" value="1"/>
</dbReference>
<evidence type="ECO:0000256" key="5">
    <source>
        <dbReference type="ARBA" id="ARBA00022552"/>
    </source>
</evidence>
<dbReference type="Pfam" id="PF21016">
    <property type="entry name" value="RlmN_N"/>
    <property type="match status" value="1"/>
</dbReference>
<dbReference type="SFLD" id="SFLDG01062">
    <property type="entry name" value="methyltransferase_(Class_A)"/>
    <property type="match status" value="1"/>
</dbReference>
<dbReference type="SFLD" id="SFLDS00029">
    <property type="entry name" value="Radical_SAM"/>
    <property type="match status" value="1"/>
</dbReference>
<keyword evidence="11 14" id="KW-0408">Iron</keyword>
<keyword evidence="4 14" id="KW-0963">Cytoplasm</keyword>
<dbReference type="AlphaFoldDB" id="A0A5M8P4U3"/>
<feature type="binding site" evidence="14">
    <location>
        <position position="113"/>
    </location>
    <ligand>
        <name>[4Fe-4S] cluster</name>
        <dbReference type="ChEBI" id="CHEBI:49883"/>
        <note>4Fe-4S-S-AdoMet</note>
    </ligand>
</feature>
<dbReference type="GO" id="GO:0000049">
    <property type="term" value="F:tRNA binding"/>
    <property type="evidence" value="ECO:0007669"/>
    <property type="project" value="UniProtKB-UniRule"/>
</dbReference>
<dbReference type="InterPro" id="IPR048641">
    <property type="entry name" value="RlmN_N"/>
</dbReference>
<keyword evidence="5 14" id="KW-0698">rRNA processing</keyword>
<dbReference type="EMBL" id="SNRX01000002">
    <property type="protein sequence ID" value="KAA6303407.1"/>
    <property type="molecule type" value="Genomic_DNA"/>
</dbReference>
<dbReference type="InterPro" id="IPR004383">
    <property type="entry name" value="rRNA_lsu_MTrfase_RlmN/Cfr"/>
</dbReference>
<dbReference type="HAMAP" id="MF_01849">
    <property type="entry name" value="RNA_methyltr_RlmN"/>
    <property type="match status" value="1"/>
</dbReference>
<evidence type="ECO:0000256" key="4">
    <source>
        <dbReference type="ARBA" id="ARBA00022490"/>
    </source>
</evidence>
<evidence type="ECO:0000256" key="12">
    <source>
        <dbReference type="ARBA" id="ARBA00023014"/>
    </source>
</evidence>
<comment type="catalytic activity">
    <reaction evidence="14">
        <text>adenosine(37) in tRNA + 2 reduced [2Fe-2S]-[ferredoxin] + 2 S-adenosyl-L-methionine = 2-methyladenosine(37) in tRNA + 5'-deoxyadenosine + L-methionine + 2 oxidized [2Fe-2S]-[ferredoxin] + S-adenosyl-L-homocysteine</text>
        <dbReference type="Rhea" id="RHEA:43332"/>
        <dbReference type="Rhea" id="RHEA-COMP:10000"/>
        <dbReference type="Rhea" id="RHEA-COMP:10001"/>
        <dbReference type="Rhea" id="RHEA-COMP:10162"/>
        <dbReference type="Rhea" id="RHEA-COMP:10485"/>
        <dbReference type="ChEBI" id="CHEBI:17319"/>
        <dbReference type="ChEBI" id="CHEBI:33737"/>
        <dbReference type="ChEBI" id="CHEBI:33738"/>
        <dbReference type="ChEBI" id="CHEBI:57844"/>
        <dbReference type="ChEBI" id="CHEBI:57856"/>
        <dbReference type="ChEBI" id="CHEBI:59789"/>
        <dbReference type="ChEBI" id="CHEBI:74411"/>
        <dbReference type="ChEBI" id="CHEBI:74497"/>
        <dbReference type="EC" id="2.1.1.192"/>
    </reaction>
</comment>
<dbReference type="PIRSF" id="PIRSF006004">
    <property type="entry name" value="CHP00048"/>
    <property type="match status" value="1"/>
</dbReference>
<dbReference type="GO" id="GO:0002935">
    <property type="term" value="F:tRNA (adenine(37)-C2)-methyltransferase activity"/>
    <property type="evidence" value="ECO:0007669"/>
    <property type="project" value="UniProtKB-UniRule"/>
</dbReference>
<dbReference type="InterPro" id="IPR013785">
    <property type="entry name" value="Aldolase_TIM"/>
</dbReference>
<accession>A0A5M8P4U3</accession>
<evidence type="ECO:0000259" key="15">
    <source>
        <dbReference type="PROSITE" id="PS51918"/>
    </source>
</evidence>
<comment type="function">
    <text evidence="14">Specifically methylates position 2 of adenine 2503 in 23S rRNA and position 2 of adenine 37 in tRNAs.</text>
</comment>
<dbReference type="GO" id="GO:0005737">
    <property type="term" value="C:cytoplasm"/>
    <property type="evidence" value="ECO:0007669"/>
    <property type="project" value="UniProtKB-SubCell"/>
</dbReference>
<reference evidence="16 18" key="1">
    <citation type="submission" date="2019-03" db="EMBL/GenBank/DDBJ databases">
        <title>Single cell metagenomics reveals metabolic interactions within the superorganism composed of flagellate Streblomastix strix and complex community of Bacteroidetes bacteria on its surface.</title>
        <authorList>
            <person name="Treitli S.C."/>
            <person name="Kolisko M."/>
            <person name="Husnik F."/>
            <person name="Keeling P."/>
            <person name="Hampl V."/>
        </authorList>
    </citation>
    <scope>NUCLEOTIDE SEQUENCE [LARGE SCALE GENOMIC DNA]</scope>
    <source>
        <strain evidence="16">St1</strain>
    </source>
</reference>
<dbReference type="PANTHER" id="PTHR30544:SF5">
    <property type="entry name" value="RADICAL SAM CORE DOMAIN-CONTAINING PROTEIN"/>
    <property type="match status" value="1"/>
</dbReference>
<evidence type="ECO:0000256" key="6">
    <source>
        <dbReference type="ARBA" id="ARBA00022603"/>
    </source>
</evidence>
<evidence type="ECO:0000256" key="13">
    <source>
        <dbReference type="ARBA" id="ARBA00023157"/>
    </source>
</evidence>
<dbReference type="PROSITE" id="PS51918">
    <property type="entry name" value="RADICAL_SAM"/>
    <property type="match status" value="1"/>
</dbReference>
<feature type="binding site" evidence="14">
    <location>
        <begin position="208"/>
        <end position="210"/>
    </location>
    <ligand>
        <name>S-adenosyl-L-methionine</name>
        <dbReference type="ChEBI" id="CHEBI:59789"/>
    </ligand>
</feature>
<evidence type="ECO:0000313" key="18">
    <source>
        <dbReference type="Proteomes" id="UP000324575"/>
    </source>
</evidence>
<dbReference type="InterPro" id="IPR040072">
    <property type="entry name" value="Methyltransferase_A"/>
</dbReference>
<keyword evidence="7 14" id="KW-0808">Transferase</keyword>
<gene>
    <name evidence="14" type="primary">rlmN</name>
    <name evidence="16" type="ORF">EZS26_000400</name>
    <name evidence="17" type="ORF">EZS26_000567</name>
</gene>
<keyword evidence="12 14" id="KW-0411">Iron-sulfur</keyword>
<sequence>MYLLGKTLDELRQIVKDLSMPTFTAKQIADWLYKKHISDIDEMTNLSLAYRKLLKENYDTGRILPSNSQRSVDGTVKYLFPVTDGHFIESVYIPDKERATLCISTQIGCKMNCLFCMTGKQGFAGQLTSGEIINQILSVPESEALTNVVFMGMGEPLDNTDELMKALEILTADYGFAWSPKRITVSTIGILPNLKRFLDESKVHLAVSIHSPESAERCSLMPIEKAYPIAQVLDLIRQYDFTHQRRVSFEYIAFGGLNDDPTHAAALSKLLKDIPCRVNLIKYHAIPGIQLPASNYEAMIAFRDYLNRKGIISTIRASRGEDILAACGMLSTQTNSKKIPAFAG</sequence>
<dbReference type="FunFam" id="3.20.20.70:FF:000014">
    <property type="entry name" value="Probable dual-specificity RNA methyltransferase RlmN"/>
    <property type="match status" value="1"/>
</dbReference>